<keyword evidence="2" id="KW-0472">Membrane</keyword>
<evidence type="ECO:0000313" key="3">
    <source>
        <dbReference type="EMBL" id="SEH48949.1"/>
    </source>
</evidence>
<evidence type="ECO:0000313" key="4">
    <source>
        <dbReference type="Proteomes" id="UP000198555"/>
    </source>
</evidence>
<dbReference type="EMBL" id="FNWX01000007">
    <property type="protein sequence ID" value="SEH48949.1"/>
    <property type="molecule type" value="Genomic_DNA"/>
</dbReference>
<organism evidence="3 4">
    <name type="scientific">Epilithonimonas hominis</name>
    <dbReference type="NCBI Taxonomy" id="420404"/>
    <lineage>
        <taxon>Bacteria</taxon>
        <taxon>Pseudomonadati</taxon>
        <taxon>Bacteroidota</taxon>
        <taxon>Flavobacteriia</taxon>
        <taxon>Flavobacteriales</taxon>
        <taxon>Weeksellaceae</taxon>
        <taxon>Chryseobacterium group</taxon>
        <taxon>Epilithonimonas</taxon>
    </lineage>
</organism>
<dbReference type="RefSeq" id="WP_089768686.1">
    <property type="nucleotide sequence ID" value="NZ_FNWX01000007.1"/>
</dbReference>
<dbReference type="SUPFAM" id="SSF103473">
    <property type="entry name" value="MFS general substrate transporter"/>
    <property type="match status" value="1"/>
</dbReference>
<feature type="coiled-coil region" evidence="1">
    <location>
        <begin position="45"/>
        <end position="81"/>
    </location>
</feature>
<dbReference type="Proteomes" id="UP000198555">
    <property type="component" value="Unassembled WGS sequence"/>
</dbReference>
<keyword evidence="2" id="KW-0812">Transmembrane</keyword>
<keyword evidence="4" id="KW-1185">Reference proteome</keyword>
<keyword evidence="1" id="KW-0175">Coiled coil</keyword>
<proteinExistence type="predicted"/>
<feature type="transmembrane region" description="Helical" evidence="2">
    <location>
        <begin position="190"/>
        <end position="216"/>
    </location>
</feature>
<keyword evidence="2" id="KW-1133">Transmembrane helix</keyword>
<feature type="transmembrane region" description="Helical" evidence="2">
    <location>
        <begin position="93"/>
        <end position="116"/>
    </location>
</feature>
<protein>
    <submittedName>
        <fullName evidence="3">Uncharacterized protein</fullName>
    </submittedName>
</protein>
<accession>A0A1H6IJB2</accession>
<dbReference type="AlphaFoldDB" id="A0A1H6IJB2"/>
<sequence>MVSKNTLRKLSDRELENYLKPESRFVPKAIQKAFEILTERGRYFSDEEKENIQKLINKKENEELDRLLEEQELKKDHITKDANAIRIYSRGMILFFGVFFGFVSGAILLGLNFFKLKKYKEGILVILLGFIYSIIQYFGVPLMYKMKSAHEMTSYRKSPELLFIIFGVLVLYFIWIEVIKKLPYRSESPLIPILLGLLMSFLIYTNFNNWFSYYFLINLAR</sequence>
<gene>
    <name evidence="3" type="ORF">SAMN05421793_10712</name>
</gene>
<feature type="transmembrane region" description="Helical" evidence="2">
    <location>
        <begin position="161"/>
        <end position="178"/>
    </location>
</feature>
<evidence type="ECO:0000256" key="1">
    <source>
        <dbReference type="SAM" id="Coils"/>
    </source>
</evidence>
<name>A0A1H6IJB2_9FLAO</name>
<reference evidence="4" key="1">
    <citation type="submission" date="2016-10" db="EMBL/GenBank/DDBJ databases">
        <authorList>
            <person name="Varghese N."/>
            <person name="Submissions S."/>
        </authorList>
    </citation>
    <scope>NUCLEOTIDE SEQUENCE [LARGE SCALE GENOMIC DNA]</scope>
    <source>
        <strain evidence="4">DSM 19326</strain>
    </source>
</reference>
<evidence type="ECO:0000256" key="2">
    <source>
        <dbReference type="SAM" id="Phobius"/>
    </source>
</evidence>
<feature type="transmembrane region" description="Helical" evidence="2">
    <location>
        <begin position="122"/>
        <end position="140"/>
    </location>
</feature>
<dbReference type="InterPro" id="IPR036259">
    <property type="entry name" value="MFS_trans_sf"/>
</dbReference>